<dbReference type="AlphaFoldDB" id="A0A1Q3ETN9"/>
<dbReference type="EMBL" id="BDGU01001866">
    <property type="protein sequence ID" value="GAW10565.1"/>
    <property type="molecule type" value="Genomic_DNA"/>
</dbReference>
<feature type="chain" id="PRO_5012840297" evidence="2">
    <location>
        <begin position="26"/>
        <end position="256"/>
    </location>
</feature>
<name>A0A1Q3ETN9_LENED</name>
<keyword evidence="2" id="KW-0732">Signal</keyword>
<organism evidence="3 4">
    <name type="scientific">Lentinula edodes</name>
    <name type="common">Shiitake mushroom</name>
    <name type="synonym">Lentinus edodes</name>
    <dbReference type="NCBI Taxonomy" id="5353"/>
    <lineage>
        <taxon>Eukaryota</taxon>
        <taxon>Fungi</taxon>
        <taxon>Dikarya</taxon>
        <taxon>Basidiomycota</taxon>
        <taxon>Agaricomycotina</taxon>
        <taxon>Agaricomycetes</taxon>
        <taxon>Agaricomycetidae</taxon>
        <taxon>Agaricales</taxon>
        <taxon>Marasmiineae</taxon>
        <taxon>Omphalotaceae</taxon>
        <taxon>Lentinula</taxon>
    </lineage>
</organism>
<keyword evidence="4" id="KW-1185">Reference proteome</keyword>
<accession>A0A1Q3ETN9</accession>
<sequence length="256" mass="28978">MSNPSPILRLLSAFVLFSTLLAVAAAPGAVRTKPTTPQRYSPISPPKTPPKASSQVVKLEPQPMNIMLIRERRKQKGPTTIIQSTSRYYKSVQKADADMETWALNFGGRGYRFILLSPDGKWKTTQLTYKPSDGIMLGSLVLTNESKEALFKLLDTVELPDQPNLLLLDYLLARVKNFSLSKEVKLDLTMKGLWLQYMRDLLFQGGNGIGGRVTRKVEQNYLGILNEPRFELQQLRDSPEWEEAETEMQQEYGKVI</sequence>
<dbReference type="Proteomes" id="UP000188533">
    <property type="component" value="Unassembled WGS sequence"/>
</dbReference>
<evidence type="ECO:0000256" key="2">
    <source>
        <dbReference type="SAM" id="SignalP"/>
    </source>
</evidence>
<gene>
    <name evidence="3" type="ORF">LENED_012847</name>
</gene>
<evidence type="ECO:0000313" key="4">
    <source>
        <dbReference type="Proteomes" id="UP000188533"/>
    </source>
</evidence>
<reference evidence="3 4" key="1">
    <citation type="submission" date="2016-08" db="EMBL/GenBank/DDBJ databases">
        <authorList>
            <consortium name="Lentinula edodes genome sequencing consortium"/>
            <person name="Sakamoto Y."/>
            <person name="Nakade K."/>
            <person name="Sato S."/>
            <person name="Yoshida Y."/>
            <person name="Miyazaki K."/>
            <person name="Natsume S."/>
            <person name="Konno N."/>
        </authorList>
    </citation>
    <scope>NUCLEOTIDE SEQUENCE [LARGE SCALE GENOMIC DNA]</scope>
    <source>
        <strain evidence="3 4">NBRC 111202</strain>
    </source>
</reference>
<reference evidence="3 4" key="2">
    <citation type="submission" date="2017-02" db="EMBL/GenBank/DDBJ databases">
        <title>A genome survey and senescence transcriptome analysis in Lentinula edodes.</title>
        <authorList>
            <person name="Sakamoto Y."/>
            <person name="Nakade K."/>
            <person name="Sato S."/>
            <person name="Yoshida Y."/>
            <person name="Miyazaki K."/>
            <person name="Natsume S."/>
            <person name="Konno N."/>
        </authorList>
    </citation>
    <scope>NUCLEOTIDE SEQUENCE [LARGE SCALE GENOMIC DNA]</scope>
    <source>
        <strain evidence="3 4">NBRC 111202</strain>
    </source>
</reference>
<protein>
    <submittedName>
        <fullName evidence="3">Uncharacterized protein</fullName>
    </submittedName>
</protein>
<feature type="signal peptide" evidence="2">
    <location>
        <begin position="1"/>
        <end position="25"/>
    </location>
</feature>
<comment type="caution">
    <text evidence="3">The sequence shown here is derived from an EMBL/GenBank/DDBJ whole genome shotgun (WGS) entry which is preliminary data.</text>
</comment>
<proteinExistence type="predicted"/>
<evidence type="ECO:0000313" key="3">
    <source>
        <dbReference type="EMBL" id="GAW10565.1"/>
    </source>
</evidence>
<feature type="region of interest" description="Disordered" evidence="1">
    <location>
        <begin position="31"/>
        <end position="54"/>
    </location>
</feature>
<evidence type="ECO:0000256" key="1">
    <source>
        <dbReference type="SAM" id="MobiDB-lite"/>
    </source>
</evidence>